<proteinExistence type="predicted"/>
<keyword evidence="3" id="KW-1185">Reference proteome</keyword>
<dbReference type="EMBL" id="JARJCM010000064">
    <property type="protein sequence ID" value="KAJ7033575.1"/>
    <property type="molecule type" value="Genomic_DNA"/>
</dbReference>
<organism evidence="2 3">
    <name type="scientific">Mycena alexandri</name>
    <dbReference type="NCBI Taxonomy" id="1745969"/>
    <lineage>
        <taxon>Eukaryota</taxon>
        <taxon>Fungi</taxon>
        <taxon>Dikarya</taxon>
        <taxon>Basidiomycota</taxon>
        <taxon>Agaricomycotina</taxon>
        <taxon>Agaricomycetes</taxon>
        <taxon>Agaricomycetidae</taxon>
        <taxon>Agaricales</taxon>
        <taxon>Marasmiineae</taxon>
        <taxon>Mycenaceae</taxon>
        <taxon>Mycena</taxon>
    </lineage>
</organism>
<feature type="domain" description="F-box" evidence="1">
    <location>
        <begin position="2"/>
        <end position="48"/>
    </location>
</feature>
<evidence type="ECO:0000259" key="1">
    <source>
        <dbReference type="PROSITE" id="PS50181"/>
    </source>
</evidence>
<comment type="caution">
    <text evidence="2">The sequence shown here is derived from an EMBL/GenBank/DDBJ whole genome shotgun (WGS) entry which is preliminary data.</text>
</comment>
<sequence length="500" mass="55335">MPGPFQALPDDVVIYLFDLVSIPDILTLRQTCKRMQKISGLRIVWTNACNHQILLPYYPFPKVQIEALTVLELERHVRNAYTLASRWLSPKLISSCIYSDFDATNGTPVSDLRFVPGYGGNWLLAVSNGIWSIIALWELCDEGRTPIKRWEWSRRNCTLRSFAMNDDQSSNAILALSVIRGSEFHVETLSLDVETGFRPLGTIDSALNPIYFHGDILVLCDPIDVSIVTNWKTGASAVLRRPEDASPTDMSLNDRCIQVVFSADCILVIRARSLTLFPNPPLTKNFPTTHAPLAVHSFGWVDGVAVTAIVGPNNSSPTSPAQPLSILIRPEPDDPWAATFEHDLDLYVLHPDPAFPLSSTTPYAFPPRHTARVPSCRGSLQCSDLRLGAHGTAVWVEPQNRSAVGLLDDVYAPLVRQNERLVCAAFPGPLFRRIVLSPEEEVLDTTPIPVHGHTLRTNDLNNWKALDYDEVPGRIAVGSTRGKITVLSLIPTSTQSPPEV</sequence>
<evidence type="ECO:0000313" key="2">
    <source>
        <dbReference type="EMBL" id="KAJ7033575.1"/>
    </source>
</evidence>
<evidence type="ECO:0000313" key="3">
    <source>
        <dbReference type="Proteomes" id="UP001218188"/>
    </source>
</evidence>
<accession>A0AAD6X2T1</accession>
<dbReference type="Gene3D" id="1.20.1280.50">
    <property type="match status" value="1"/>
</dbReference>
<dbReference type="InterPro" id="IPR001810">
    <property type="entry name" value="F-box_dom"/>
</dbReference>
<gene>
    <name evidence="2" type="ORF">C8F04DRAFT_620172</name>
</gene>
<dbReference type="Proteomes" id="UP001218188">
    <property type="component" value="Unassembled WGS sequence"/>
</dbReference>
<dbReference type="PROSITE" id="PS50181">
    <property type="entry name" value="FBOX"/>
    <property type="match status" value="1"/>
</dbReference>
<dbReference type="SUPFAM" id="SSF81383">
    <property type="entry name" value="F-box domain"/>
    <property type="match status" value="1"/>
</dbReference>
<dbReference type="InterPro" id="IPR036047">
    <property type="entry name" value="F-box-like_dom_sf"/>
</dbReference>
<protein>
    <recommendedName>
        <fullName evidence="1">F-box domain-containing protein</fullName>
    </recommendedName>
</protein>
<reference evidence="2" key="1">
    <citation type="submission" date="2023-03" db="EMBL/GenBank/DDBJ databases">
        <title>Massive genome expansion in bonnet fungi (Mycena s.s.) driven by repeated elements and novel gene families across ecological guilds.</title>
        <authorList>
            <consortium name="Lawrence Berkeley National Laboratory"/>
            <person name="Harder C.B."/>
            <person name="Miyauchi S."/>
            <person name="Viragh M."/>
            <person name="Kuo A."/>
            <person name="Thoen E."/>
            <person name="Andreopoulos B."/>
            <person name="Lu D."/>
            <person name="Skrede I."/>
            <person name="Drula E."/>
            <person name="Henrissat B."/>
            <person name="Morin E."/>
            <person name="Kohler A."/>
            <person name="Barry K."/>
            <person name="LaButti K."/>
            <person name="Morin E."/>
            <person name="Salamov A."/>
            <person name="Lipzen A."/>
            <person name="Mereny Z."/>
            <person name="Hegedus B."/>
            <person name="Baldrian P."/>
            <person name="Stursova M."/>
            <person name="Weitz H."/>
            <person name="Taylor A."/>
            <person name="Grigoriev I.V."/>
            <person name="Nagy L.G."/>
            <person name="Martin F."/>
            <person name="Kauserud H."/>
        </authorList>
    </citation>
    <scope>NUCLEOTIDE SEQUENCE</scope>
    <source>
        <strain evidence="2">CBHHK200</strain>
    </source>
</reference>
<dbReference type="AlphaFoldDB" id="A0AAD6X2T1"/>
<dbReference type="Pfam" id="PF12937">
    <property type="entry name" value="F-box-like"/>
    <property type="match status" value="1"/>
</dbReference>
<name>A0AAD6X2T1_9AGAR</name>